<feature type="coiled-coil region" evidence="1">
    <location>
        <begin position="408"/>
        <end position="438"/>
    </location>
</feature>
<sequence>MINFSKKNRQNSTYENINNFDTIRCNFERNDKIYITNESYLCKNKIQLRRNPKYKEQEKISFINKVKNNDDWLEDSCNKCFLKRKIEREKETKSINKKLNFFDKNILYEIATNLWDVINVEKENSLDLFNDQIYSNLTKEEKKNFINYVLPHFISYSESISSIKNGFFEKNINLKNKTHKNLSELKRIANENNLCLLINYDKENELTEERQMLITSKKVFFKIIREIIINEKLLDSENNNVILKSILQISENKEKILNTEQNFFSKVSNIDNNSNFHLKKSNDINKIHYRLKNNYPKKKKNNLLLKEDYDVIQNENAINDIIHNSIMELTKNPRTKDSSEKENNTTLLKYKNTTKKIKTYSKKYKKKVHDPLRILKAFLEKDSNILNYKEFFDELRSCTFQPNINKYIEEEKNNLKLKEFEVKEKDNEEEEINMLLKNDSSIINSQLYEYICKTVNDPYNNIKNINIMEYIKSFDMYYNNNMDKNTKNIIKYYNPSHRISRKKFRTFNSCNPNSIKLKEKKKTEIVNCKNAWANGLRGGYKSNYFNFSLNDQNEKEYELKKKHRINQIDWGKRIRLSGRRLKAKVIPNLDLAHEIIENTNTYTEEPPTIIVKKNSSAYNCKNEKNKQSLINKEKGSNTNNFLKEETVFNIPTPIKTYKYNRSLIIKNELNNFSKLTSFVPPKVIAVKSENILEDIKRELLSLPESVYLINKFNIHK</sequence>
<dbReference type="Proteomes" id="UP000220797">
    <property type="component" value="Unassembled WGS sequence"/>
</dbReference>
<dbReference type="EMBL" id="CVMV01000032">
    <property type="protein sequence ID" value="CRG94656.1"/>
    <property type="molecule type" value="Genomic_DNA"/>
</dbReference>
<evidence type="ECO:0000256" key="1">
    <source>
        <dbReference type="SAM" id="Coils"/>
    </source>
</evidence>
<keyword evidence="3" id="KW-1185">Reference proteome</keyword>
<organism evidence="2 3">
    <name type="scientific">Plasmodium gallinaceum</name>
    <dbReference type="NCBI Taxonomy" id="5849"/>
    <lineage>
        <taxon>Eukaryota</taxon>
        <taxon>Sar</taxon>
        <taxon>Alveolata</taxon>
        <taxon>Apicomplexa</taxon>
        <taxon>Aconoidasida</taxon>
        <taxon>Haemosporida</taxon>
        <taxon>Plasmodiidae</taxon>
        <taxon>Plasmodium</taxon>
        <taxon>Plasmodium (Haemamoeba)</taxon>
    </lineage>
</organism>
<dbReference type="VEuPathDB" id="PlasmoDB:PGAL8A_00205300"/>
<dbReference type="OrthoDB" id="371976at2759"/>
<dbReference type="RefSeq" id="XP_028527471.1">
    <property type="nucleotide sequence ID" value="XM_028670749.1"/>
</dbReference>
<keyword evidence="1" id="KW-0175">Coiled coil</keyword>
<dbReference type="GeneID" id="39730580"/>
<protein>
    <submittedName>
        <fullName evidence="2">Uncharacterized protein</fullName>
    </submittedName>
</protein>
<dbReference type="AlphaFoldDB" id="A0A1J1GQG1"/>
<evidence type="ECO:0000313" key="2">
    <source>
        <dbReference type="EMBL" id="CRG94656.1"/>
    </source>
</evidence>
<gene>
    <name evidence="2" type="ORF">PGAL8A_00205300</name>
</gene>
<comment type="caution">
    <text evidence="2">The sequence shown here is derived from an EMBL/GenBank/DDBJ whole genome shotgun (WGS) entry which is preliminary data.</text>
</comment>
<reference evidence="2" key="1">
    <citation type="submission" date="2015-04" db="EMBL/GenBank/DDBJ databases">
        <authorList>
            <consortium name="Pathogen Informatics"/>
        </authorList>
    </citation>
    <scope>NUCLEOTIDE SEQUENCE [LARGE SCALE GENOMIC DNA]</scope>
    <source>
        <strain evidence="2">8A</strain>
    </source>
</reference>
<proteinExistence type="predicted"/>
<accession>A0A1J1GQG1</accession>
<name>A0A1J1GQG1_PLAGA</name>
<evidence type="ECO:0000313" key="3">
    <source>
        <dbReference type="Proteomes" id="UP000220797"/>
    </source>
</evidence>